<dbReference type="InterPro" id="IPR048067">
    <property type="entry name" value="BREX_3_BrxF"/>
</dbReference>
<evidence type="ECO:0000313" key="1">
    <source>
        <dbReference type="EMBL" id="MQN00461.1"/>
    </source>
</evidence>
<dbReference type="EMBL" id="VOGC01000002">
    <property type="protein sequence ID" value="MQN00461.1"/>
    <property type="molecule type" value="Genomic_DNA"/>
</dbReference>
<gene>
    <name evidence="1" type="primary">brxF</name>
    <name evidence="1" type="ORF">FRC54_00435</name>
</gene>
<dbReference type="AlphaFoldDB" id="A0A6N7IW28"/>
<proteinExistence type="predicted"/>
<dbReference type="NCBIfam" id="NF033453">
    <property type="entry name" value="BREX_3_BrxF"/>
    <property type="match status" value="1"/>
</dbReference>
<keyword evidence="2" id="KW-1185">Reference proteome</keyword>
<evidence type="ECO:0000313" key="2">
    <source>
        <dbReference type="Proteomes" id="UP000460257"/>
    </source>
</evidence>
<protein>
    <submittedName>
        <fullName evidence="1">BREX-3 system P-loop-containing protein BrxF</fullName>
    </submittedName>
</protein>
<sequence length="138" mass="15817">MGKVISRVSFADAQRNGLMKPVIYCGDFAKGEVKSINLELAKELETLRPNRRTMQLEACFNRVLDSLPDNVVIKDFDVMFNPAYKVDVLKILVASCKRKPFSVVWPGKYEDGKLFYAEEGYPDYKMFDINNYDVTCVI</sequence>
<dbReference type="Proteomes" id="UP000460257">
    <property type="component" value="Unassembled WGS sequence"/>
</dbReference>
<organism evidence="1 2">
    <name type="scientific">Candidatus Weimeria bifida</name>
    <dbReference type="NCBI Taxonomy" id="2599074"/>
    <lineage>
        <taxon>Bacteria</taxon>
        <taxon>Bacillati</taxon>
        <taxon>Bacillota</taxon>
        <taxon>Clostridia</taxon>
        <taxon>Lachnospirales</taxon>
        <taxon>Lachnospiraceae</taxon>
        <taxon>Candidatus Weimeria</taxon>
    </lineage>
</organism>
<comment type="caution">
    <text evidence="1">The sequence shown here is derived from an EMBL/GenBank/DDBJ whole genome shotgun (WGS) entry which is preliminary data.</text>
</comment>
<accession>A0A6N7IW28</accession>
<reference evidence="1" key="1">
    <citation type="journal article" date="2020" name="Appl. Environ. Microbiol.">
        <title>Medium-Chain Fatty Acid Synthesis by 'Candidatus Weimeria bifida' gen. nov., sp. nov., and 'Candidatus Pseudoramibacter fermentans' sp. nov.</title>
        <authorList>
            <person name="Scarborough M.J."/>
            <person name="Myers K.S."/>
            <person name="Donohue T.J."/>
            <person name="Noguera D.R."/>
        </authorList>
    </citation>
    <scope>NUCLEOTIDE SEQUENCE</scope>
    <source>
        <strain evidence="1">LCO1.1</strain>
    </source>
</reference>
<name>A0A6N7IW28_9FIRM</name>